<dbReference type="Proteomes" id="UP000008909">
    <property type="component" value="Unassembled WGS sequence"/>
</dbReference>
<dbReference type="PRINTS" id="PR00043">
    <property type="entry name" value="LEUZIPPRJUN"/>
</dbReference>
<dbReference type="GO" id="GO:0051726">
    <property type="term" value="P:regulation of cell cycle"/>
    <property type="evidence" value="ECO:0007669"/>
    <property type="project" value="TreeGrafter"/>
</dbReference>
<dbReference type="PANTHER" id="PTHR11462">
    <property type="entry name" value="JUN TRANSCRIPTION FACTOR-RELATED"/>
    <property type="match status" value="1"/>
</dbReference>
<evidence type="ECO:0000256" key="3">
    <source>
        <dbReference type="ARBA" id="ARBA00023125"/>
    </source>
</evidence>
<keyword evidence="8" id="KW-1185">Reference proteome</keyword>
<feature type="non-terminal residue" evidence="7">
    <location>
        <position position="521"/>
    </location>
</feature>
<dbReference type="Gene3D" id="1.20.5.170">
    <property type="match status" value="1"/>
</dbReference>
<feature type="compositionally biased region" description="Polar residues" evidence="5">
    <location>
        <begin position="1"/>
        <end position="30"/>
    </location>
</feature>
<gene>
    <name evidence="7" type="ORF">CLF_112896</name>
</gene>
<dbReference type="InterPro" id="IPR050946">
    <property type="entry name" value="AP-1_TF_bZIP"/>
</dbReference>
<evidence type="ECO:0000313" key="7">
    <source>
        <dbReference type="EMBL" id="GAA41441.2"/>
    </source>
</evidence>
<feature type="compositionally biased region" description="Polar residues" evidence="5">
    <location>
        <begin position="315"/>
        <end position="324"/>
    </location>
</feature>
<dbReference type="PROSITE" id="PS00036">
    <property type="entry name" value="BZIP_BASIC"/>
    <property type="match status" value="1"/>
</dbReference>
<keyword evidence="2" id="KW-0805">Transcription regulation</keyword>
<dbReference type="InterPro" id="IPR046347">
    <property type="entry name" value="bZIP_sf"/>
</dbReference>
<evidence type="ECO:0000256" key="5">
    <source>
        <dbReference type="SAM" id="MobiDB-lite"/>
    </source>
</evidence>
<evidence type="ECO:0000256" key="1">
    <source>
        <dbReference type="ARBA" id="ARBA00006882"/>
    </source>
</evidence>
<dbReference type="InterPro" id="IPR005643">
    <property type="entry name" value="JNK"/>
</dbReference>
<accession>H2KVQ4</accession>
<evidence type="ECO:0000259" key="6">
    <source>
        <dbReference type="PROSITE" id="PS50217"/>
    </source>
</evidence>
<dbReference type="SUPFAM" id="SSF57959">
    <property type="entry name" value="Leucine zipper domain"/>
    <property type="match status" value="1"/>
</dbReference>
<dbReference type="Pfam" id="PF03957">
    <property type="entry name" value="Jun"/>
    <property type="match status" value="1"/>
</dbReference>
<protein>
    <recommendedName>
        <fullName evidence="6">BZIP domain-containing protein</fullName>
    </recommendedName>
</protein>
<dbReference type="InterPro" id="IPR002112">
    <property type="entry name" value="Leuzip_Jun"/>
</dbReference>
<evidence type="ECO:0000313" key="8">
    <source>
        <dbReference type="Proteomes" id="UP000008909"/>
    </source>
</evidence>
<feature type="compositionally biased region" description="Low complexity" evidence="5">
    <location>
        <begin position="331"/>
        <end position="345"/>
    </location>
</feature>
<reference evidence="7" key="1">
    <citation type="journal article" date="2011" name="Genome Biol.">
        <title>The draft genome of the carcinogenic human liver fluke Clonorchis sinensis.</title>
        <authorList>
            <person name="Wang X."/>
            <person name="Chen W."/>
            <person name="Huang Y."/>
            <person name="Sun J."/>
            <person name="Men J."/>
            <person name="Liu H."/>
            <person name="Luo F."/>
            <person name="Guo L."/>
            <person name="Lv X."/>
            <person name="Deng C."/>
            <person name="Zhou C."/>
            <person name="Fan Y."/>
            <person name="Li X."/>
            <person name="Huang L."/>
            <person name="Hu Y."/>
            <person name="Liang C."/>
            <person name="Hu X."/>
            <person name="Xu J."/>
            <person name="Yu X."/>
        </authorList>
    </citation>
    <scope>NUCLEOTIDE SEQUENCE [LARGE SCALE GENOMIC DNA]</scope>
    <source>
        <strain evidence="7">Henan</strain>
    </source>
</reference>
<dbReference type="CDD" id="cd14696">
    <property type="entry name" value="bZIP_Jun"/>
    <property type="match status" value="1"/>
</dbReference>
<sequence>MEPASTTEELSGSSAAEKPVSTSSRPTTLNIPVENPSPLLSSFRTPSLNDLQPILRSEVEKLLQQWKASSPQTPNSFLNPKHVTEEQECFANAFTQKLNELQDSGCLASITAAMSPTVINPNSLYNVSLPDMSSPNLSNFADLCRQAVQQQADLSTPPILLYSPTTLQSHPLTASQVKSSLVTASQQSPSFDLQKCANDLTNLQNQLQGAVSITLPVSALSGASKDLAALQLANRFKFEITTNGEVSQASVLKMLGLDASSGEVSGTACSTATQPTVDSLLWPLRVQTSGANETVQAEGQHNSFLTSPRDDLDTRPSSVANSVDQAEIGRSLRSPSSVSSNSSTSHQNGADPPVGQGTRLDPTEQYRMRLERKRARNRDAARKCRERKIRLIKSLEKDVYHLSEENKALRNRVSRSRNEVDRLKSFVVNHLEKECPAIAALRAIGCDVDFLVHQPMIISYRGICFPQSAKAVIGLGLPKVTVSDLCLLAIVGSLRIFSSQDIRGSELTVFRYEEVSSSVSV</sequence>
<keyword evidence="4" id="KW-0804">Transcription</keyword>
<keyword evidence="3" id="KW-0238">DNA-binding</keyword>
<dbReference type="AlphaFoldDB" id="H2KVQ4"/>
<feature type="region of interest" description="Disordered" evidence="5">
    <location>
        <begin position="1"/>
        <end position="36"/>
    </location>
</feature>
<proteinExistence type="inferred from homology"/>
<comment type="similarity">
    <text evidence="1">Belongs to the bZIP family. Jun subfamily.</text>
</comment>
<dbReference type="Pfam" id="PF00170">
    <property type="entry name" value="bZIP_1"/>
    <property type="match status" value="1"/>
</dbReference>
<dbReference type="PANTHER" id="PTHR11462:SF35">
    <property type="entry name" value="TRANSCRIPTION FACTOR JRA"/>
    <property type="match status" value="1"/>
</dbReference>
<feature type="compositionally biased region" description="Polar residues" evidence="5">
    <location>
        <begin position="292"/>
        <end position="306"/>
    </location>
</feature>
<dbReference type="InterPro" id="IPR004827">
    <property type="entry name" value="bZIP"/>
</dbReference>
<dbReference type="EMBL" id="DF144847">
    <property type="protein sequence ID" value="GAA41441.2"/>
    <property type="molecule type" value="Genomic_DNA"/>
</dbReference>
<evidence type="ECO:0000256" key="2">
    <source>
        <dbReference type="ARBA" id="ARBA00023015"/>
    </source>
</evidence>
<feature type="region of interest" description="Disordered" evidence="5">
    <location>
        <begin position="292"/>
        <end position="379"/>
    </location>
</feature>
<dbReference type="SMART" id="SM00338">
    <property type="entry name" value="BRLZ"/>
    <property type="match status" value="1"/>
</dbReference>
<dbReference type="GO" id="GO:0042127">
    <property type="term" value="P:regulation of cell population proliferation"/>
    <property type="evidence" value="ECO:0007669"/>
    <property type="project" value="TreeGrafter"/>
</dbReference>
<dbReference type="GO" id="GO:0000978">
    <property type="term" value="F:RNA polymerase II cis-regulatory region sequence-specific DNA binding"/>
    <property type="evidence" value="ECO:0007669"/>
    <property type="project" value="TreeGrafter"/>
</dbReference>
<evidence type="ECO:0000256" key="4">
    <source>
        <dbReference type="ARBA" id="ARBA00023163"/>
    </source>
</evidence>
<organism evidence="7 8">
    <name type="scientific">Clonorchis sinensis</name>
    <name type="common">Chinese liver fluke</name>
    <dbReference type="NCBI Taxonomy" id="79923"/>
    <lineage>
        <taxon>Eukaryota</taxon>
        <taxon>Metazoa</taxon>
        <taxon>Spiralia</taxon>
        <taxon>Lophotrochozoa</taxon>
        <taxon>Platyhelminthes</taxon>
        <taxon>Trematoda</taxon>
        <taxon>Digenea</taxon>
        <taxon>Opisthorchiida</taxon>
        <taxon>Opisthorchiata</taxon>
        <taxon>Opisthorchiidae</taxon>
        <taxon>Clonorchis</taxon>
    </lineage>
</organism>
<name>H2KVQ4_CLOSI</name>
<feature type="domain" description="BZIP" evidence="6">
    <location>
        <begin position="367"/>
        <end position="430"/>
    </location>
</feature>
<dbReference type="GO" id="GO:0005667">
    <property type="term" value="C:transcription regulator complex"/>
    <property type="evidence" value="ECO:0007669"/>
    <property type="project" value="TreeGrafter"/>
</dbReference>
<dbReference type="PROSITE" id="PS50217">
    <property type="entry name" value="BZIP"/>
    <property type="match status" value="1"/>
</dbReference>
<dbReference type="GO" id="GO:0000981">
    <property type="term" value="F:DNA-binding transcription factor activity, RNA polymerase II-specific"/>
    <property type="evidence" value="ECO:0007669"/>
    <property type="project" value="TreeGrafter"/>
</dbReference>